<dbReference type="SMART" id="SM00342">
    <property type="entry name" value="HTH_ARAC"/>
    <property type="match status" value="1"/>
</dbReference>
<keyword evidence="2" id="KW-0238">DNA-binding</keyword>
<dbReference type="Pfam" id="PF01965">
    <property type="entry name" value="DJ-1_PfpI"/>
    <property type="match status" value="1"/>
</dbReference>
<dbReference type="InterPro" id="IPR018060">
    <property type="entry name" value="HTH_AraC"/>
</dbReference>
<dbReference type="EMBL" id="WTUW01000002">
    <property type="protein sequence ID" value="MZR30726.1"/>
    <property type="molecule type" value="Genomic_DNA"/>
</dbReference>
<reference evidence="5 6" key="1">
    <citation type="submission" date="2019-12" db="EMBL/GenBank/DDBJ databases">
        <title>Snethiella sp. nov. sp. isolated from sea sand.</title>
        <authorList>
            <person name="Kim J."/>
            <person name="Jeong S.E."/>
            <person name="Jung H.S."/>
            <person name="Jeon C.O."/>
        </authorList>
    </citation>
    <scope>NUCLEOTIDE SEQUENCE [LARGE SCALE GENOMIC DNA]</scope>
    <source>
        <strain evidence="5 6">DP05</strain>
    </source>
</reference>
<dbReference type="GO" id="GO:0003700">
    <property type="term" value="F:DNA-binding transcription factor activity"/>
    <property type="evidence" value="ECO:0007669"/>
    <property type="project" value="InterPro"/>
</dbReference>
<comment type="caution">
    <text evidence="5">The sequence shown here is derived from an EMBL/GenBank/DDBJ whole genome shotgun (WGS) entry which is preliminary data.</text>
</comment>
<dbReference type="AlphaFoldDB" id="A0A6L8W6F6"/>
<evidence type="ECO:0000256" key="1">
    <source>
        <dbReference type="ARBA" id="ARBA00023015"/>
    </source>
</evidence>
<dbReference type="InterPro" id="IPR052158">
    <property type="entry name" value="INH-QAR"/>
</dbReference>
<dbReference type="PANTHER" id="PTHR43130">
    <property type="entry name" value="ARAC-FAMILY TRANSCRIPTIONAL REGULATOR"/>
    <property type="match status" value="1"/>
</dbReference>
<name>A0A6L8W6F6_9PROT</name>
<keyword evidence="3" id="KW-0804">Transcription</keyword>
<dbReference type="GO" id="GO:0043565">
    <property type="term" value="F:sequence-specific DNA binding"/>
    <property type="evidence" value="ECO:0007669"/>
    <property type="project" value="InterPro"/>
</dbReference>
<feature type="domain" description="HTH araC/xylS-type" evidence="4">
    <location>
        <begin position="222"/>
        <end position="320"/>
    </location>
</feature>
<dbReference type="Pfam" id="PF12833">
    <property type="entry name" value="HTH_18"/>
    <property type="match status" value="1"/>
</dbReference>
<dbReference type="PROSITE" id="PS00041">
    <property type="entry name" value="HTH_ARAC_FAMILY_1"/>
    <property type="match status" value="1"/>
</dbReference>
<dbReference type="InterPro" id="IPR002818">
    <property type="entry name" value="DJ-1/PfpI"/>
</dbReference>
<keyword evidence="1" id="KW-0805">Transcription regulation</keyword>
<protein>
    <submittedName>
        <fullName evidence="5">Helix-turn-helix domain-containing protein</fullName>
    </submittedName>
</protein>
<dbReference type="RefSeq" id="WP_161315280.1">
    <property type="nucleotide sequence ID" value="NZ_WTUW01000002.1"/>
</dbReference>
<evidence type="ECO:0000313" key="5">
    <source>
        <dbReference type="EMBL" id="MZR30726.1"/>
    </source>
</evidence>
<evidence type="ECO:0000256" key="3">
    <source>
        <dbReference type="ARBA" id="ARBA00023163"/>
    </source>
</evidence>
<dbReference type="InterPro" id="IPR029062">
    <property type="entry name" value="Class_I_gatase-like"/>
</dbReference>
<dbReference type="PROSITE" id="PS01124">
    <property type="entry name" value="HTH_ARAC_FAMILY_2"/>
    <property type="match status" value="1"/>
</dbReference>
<dbReference type="SUPFAM" id="SSF52317">
    <property type="entry name" value="Class I glutamine amidotransferase-like"/>
    <property type="match status" value="1"/>
</dbReference>
<dbReference type="Gene3D" id="3.40.50.880">
    <property type="match status" value="1"/>
</dbReference>
<gene>
    <name evidence="5" type="ORF">GQE98_08770</name>
</gene>
<dbReference type="InterPro" id="IPR009057">
    <property type="entry name" value="Homeodomain-like_sf"/>
</dbReference>
<evidence type="ECO:0000313" key="6">
    <source>
        <dbReference type="Proteomes" id="UP000476030"/>
    </source>
</evidence>
<evidence type="ECO:0000259" key="4">
    <source>
        <dbReference type="PROSITE" id="PS01124"/>
    </source>
</evidence>
<evidence type="ECO:0000256" key="2">
    <source>
        <dbReference type="ARBA" id="ARBA00023125"/>
    </source>
</evidence>
<dbReference type="Gene3D" id="1.10.10.60">
    <property type="entry name" value="Homeodomain-like"/>
    <property type="match status" value="1"/>
</dbReference>
<dbReference type="InterPro" id="IPR020449">
    <property type="entry name" value="Tscrpt_reg_AraC-type_HTH"/>
</dbReference>
<organism evidence="5 6">
    <name type="scientific">Sneathiella litorea</name>
    <dbReference type="NCBI Taxonomy" id="2606216"/>
    <lineage>
        <taxon>Bacteria</taxon>
        <taxon>Pseudomonadati</taxon>
        <taxon>Pseudomonadota</taxon>
        <taxon>Alphaproteobacteria</taxon>
        <taxon>Sneathiellales</taxon>
        <taxon>Sneathiellaceae</taxon>
        <taxon>Sneathiella</taxon>
    </lineage>
</organism>
<sequence>MPDTALRVGFVLCAEFALMSLTGFIEALRHAADLGDRGRKIYCSWTTMSPQKKTVKSSCGIIINPDTDLIDADNFDCIVIIGPLLSGIDDVPQIVHGYLRRAHQRGKLVAGLCTGSFVLADAGLMKGRIACLHPYHLQDYKELHPKLRFTLKHDYLEERNIATVPGGLSVVSFATNLISRHCGRSRAAKSVFQMTMSETGLDSDFNAIVALDKQHIGDHRIRKATIIMEREMFSPGTVASVAERLGLSERQMERLFQKTLSMTPKAYWTAIRIKYGKWCLLNTQKTITEIALLTGFADCAHFIKQFRKVYGETPGHMRRLHAQKSDLALTRLESNSDRF</sequence>
<dbReference type="CDD" id="cd03136">
    <property type="entry name" value="GATase1_AraC_ArgR_like"/>
    <property type="match status" value="1"/>
</dbReference>
<proteinExistence type="predicted"/>
<dbReference type="PRINTS" id="PR00032">
    <property type="entry name" value="HTHARAC"/>
</dbReference>
<accession>A0A6L8W6F6</accession>
<dbReference type="InterPro" id="IPR018062">
    <property type="entry name" value="HTH_AraC-typ_CS"/>
</dbReference>
<dbReference type="PANTHER" id="PTHR43130:SF3">
    <property type="entry name" value="HTH-TYPE TRANSCRIPTIONAL REGULATOR RV1931C"/>
    <property type="match status" value="1"/>
</dbReference>
<dbReference type="SUPFAM" id="SSF46689">
    <property type="entry name" value="Homeodomain-like"/>
    <property type="match status" value="2"/>
</dbReference>
<keyword evidence="6" id="KW-1185">Reference proteome</keyword>
<dbReference type="Proteomes" id="UP000476030">
    <property type="component" value="Unassembled WGS sequence"/>
</dbReference>